<evidence type="ECO:0000256" key="1">
    <source>
        <dbReference type="SAM" id="MobiDB-lite"/>
    </source>
</evidence>
<comment type="caution">
    <text evidence="2">The sequence shown here is derived from an EMBL/GenBank/DDBJ whole genome shotgun (WGS) entry which is preliminary data.</text>
</comment>
<dbReference type="Gene3D" id="1.10.357.10">
    <property type="entry name" value="Tetracycline Repressor, domain 2"/>
    <property type="match status" value="1"/>
</dbReference>
<evidence type="ECO:0000313" key="2">
    <source>
        <dbReference type="EMBL" id="MBP3193353.1"/>
    </source>
</evidence>
<keyword evidence="3" id="KW-1185">Reference proteome</keyword>
<protein>
    <submittedName>
        <fullName evidence="2">Uncharacterized protein</fullName>
    </submittedName>
</protein>
<dbReference type="AlphaFoldDB" id="A0A8J7RNM8"/>
<gene>
    <name evidence="2" type="ORF">NATSA_11800</name>
</gene>
<reference evidence="2" key="1">
    <citation type="submission" date="2021-02" db="EMBL/GenBank/DDBJ databases">
        <title>Natronogracilivirga saccharolytica gen. nov. sp. nov. a new anaerobic, haloalkiliphilic carbohydrate-fermenting bacterium from soda lake and proposing of Cyclonatronumiaceae fam. nov. in the phylum Balneolaeota.</title>
        <authorList>
            <person name="Zhilina T.N."/>
            <person name="Sorokin D.Y."/>
            <person name="Zavarzina D.G."/>
            <person name="Toshchakov S.V."/>
            <person name="Kublanov I.V."/>
        </authorList>
    </citation>
    <scope>NUCLEOTIDE SEQUENCE</scope>
    <source>
        <strain evidence="2">Z-1702</strain>
    </source>
</reference>
<feature type="region of interest" description="Disordered" evidence="1">
    <location>
        <begin position="1"/>
        <end position="23"/>
    </location>
</feature>
<proteinExistence type="predicted"/>
<evidence type="ECO:0000313" key="3">
    <source>
        <dbReference type="Proteomes" id="UP000673975"/>
    </source>
</evidence>
<dbReference type="EMBL" id="JAFIDN010000010">
    <property type="protein sequence ID" value="MBP3193353.1"/>
    <property type="molecule type" value="Genomic_DNA"/>
</dbReference>
<name>A0A8J7RNM8_9BACT</name>
<accession>A0A8J7RNM8</accession>
<dbReference type="Proteomes" id="UP000673975">
    <property type="component" value="Unassembled WGS sequence"/>
</dbReference>
<sequence>MMDSPAASRSHSGNGPAPPAAEDERLELTDKLILAGPRDYTRLDLDELARITETPPDKVHRNFDDVDEWIDAFYCRIVDEYRLMAAQIPDLHEYTVGEKLSNFCLASMDMMRDHENLIRSTYHPFILERFTATRFEKEVELLFREFTEKDGRVALSNQLLLTGPVYMFWSREYLHMIGYWLENPGSEDQVMALMEKTTSLLNEILYNGVVDKAADLGKYIINNGLFSAFTPAKLARRIFRLPF</sequence>
<dbReference type="RefSeq" id="WP_210512811.1">
    <property type="nucleotide sequence ID" value="NZ_JAFIDN010000010.1"/>
</dbReference>
<organism evidence="2 3">
    <name type="scientific">Natronogracilivirga saccharolytica</name>
    <dbReference type="NCBI Taxonomy" id="2812953"/>
    <lineage>
        <taxon>Bacteria</taxon>
        <taxon>Pseudomonadati</taxon>
        <taxon>Balneolota</taxon>
        <taxon>Balneolia</taxon>
        <taxon>Balneolales</taxon>
        <taxon>Cyclonatronaceae</taxon>
        <taxon>Natronogracilivirga</taxon>
    </lineage>
</organism>